<dbReference type="Pfam" id="PF25994">
    <property type="entry name" value="HH_AprE"/>
    <property type="match status" value="1"/>
</dbReference>
<dbReference type="InterPro" id="IPR010129">
    <property type="entry name" value="T1SS_HlyD"/>
</dbReference>
<evidence type="ECO:0000256" key="5">
    <source>
        <dbReference type="ARBA" id="ARBA00022519"/>
    </source>
</evidence>
<dbReference type="InterPro" id="IPR050739">
    <property type="entry name" value="MFP"/>
</dbReference>
<feature type="coiled-coil region" evidence="10">
    <location>
        <begin position="204"/>
        <end position="276"/>
    </location>
</feature>
<feature type="domain" description="AprE-like beta-barrel" evidence="12">
    <location>
        <begin position="363"/>
        <end position="452"/>
    </location>
</feature>
<evidence type="ECO:0000313" key="13">
    <source>
        <dbReference type="EMBL" id="BBP44285.1"/>
    </source>
</evidence>
<dbReference type="InterPro" id="IPR058781">
    <property type="entry name" value="HH_AprE-like"/>
</dbReference>
<dbReference type="GO" id="GO:0005886">
    <property type="term" value="C:plasma membrane"/>
    <property type="evidence" value="ECO:0007669"/>
    <property type="project" value="UniProtKB-SubCell"/>
</dbReference>
<proteinExistence type="inferred from homology"/>
<evidence type="ECO:0000256" key="7">
    <source>
        <dbReference type="ARBA" id="ARBA00022989"/>
    </source>
</evidence>
<comment type="subcellular location">
    <subcellularLocation>
        <location evidence="1 9">Cell inner membrane</location>
        <topology evidence="1 9">Single-pass membrane protein</topology>
    </subcellularLocation>
</comment>
<keyword evidence="7 9" id="KW-1133">Transmembrane helix</keyword>
<dbReference type="KEGG" id="tzo:THMIRHAT_20310"/>
<feature type="domain" description="AprE-like long alpha-helical hairpin" evidence="11">
    <location>
        <begin position="129"/>
        <end position="318"/>
    </location>
</feature>
<dbReference type="GO" id="GO:0015031">
    <property type="term" value="P:protein transport"/>
    <property type="evidence" value="ECO:0007669"/>
    <property type="project" value="InterPro"/>
</dbReference>
<keyword evidence="5 9" id="KW-0997">Cell inner membrane</keyword>
<dbReference type="PANTHER" id="PTHR30386">
    <property type="entry name" value="MEMBRANE FUSION SUBUNIT OF EMRAB-TOLC MULTIDRUG EFFLUX PUMP"/>
    <property type="match status" value="1"/>
</dbReference>
<keyword evidence="4 9" id="KW-1003">Cell membrane</keyword>
<evidence type="ECO:0000256" key="4">
    <source>
        <dbReference type="ARBA" id="ARBA00022475"/>
    </source>
</evidence>
<dbReference type="InterPro" id="IPR058982">
    <property type="entry name" value="Beta-barrel_AprE"/>
</dbReference>
<feature type="transmembrane region" description="Helical" evidence="9">
    <location>
        <begin position="53"/>
        <end position="74"/>
    </location>
</feature>
<comment type="similarity">
    <text evidence="2 9">Belongs to the membrane fusion protein (MFP) (TC 8.A.1) family.</text>
</comment>
<dbReference type="EMBL" id="AP021888">
    <property type="protein sequence ID" value="BBP44285.1"/>
    <property type="molecule type" value="Genomic_DNA"/>
</dbReference>
<dbReference type="Proteomes" id="UP000501466">
    <property type="component" value="Chromosome"/>
</dbReference>
<evidence type="ECO:0000256" key="1">
    <source>
        <dbReference type="ARBA" id="ARBA00004377"/>
    </source>
</evidence>
<dbReference type="RefSeq" id="WP_173292016.1">
    <property type="nucleotide sequence ID" value="NZ_AP021888.1"/>
</dbReference>
<evidence type="ECO:0000313" key="14">
    <source>
        <dbReference type="Proteomes" id="UP000501466"/>
    </source>
</evidence>
<dbReference type="PRINTS" id="PR01490">
    <property type="entry name" value="RTXTOXIND"/>
</dbReference>
<evidence type="ECO:0000256" key="3">
    <source>
        <dbReference type="ARBA" id="ARBA00022448"/>
    </source>
</evidence>
<keyword evidence="8 9" id="KW-0472">Membrane</keyword>
<evidence type="ECO:0000256" key="6">
    <source>
        <dbReference type="ARBA" id="ARBA00022692"/>
    </source>
</evidence>
<organism evidence="13 14">
    <name type="scientific">Thiosulfativibrio zosterae</name>
    <dbReference type="NCBI Taxonomy" id="2675053"/>
    <lineage>
        <taxon>Bacteria</taxon>
        <taxon>Pseudomonadati</taxon>
        <taxon>Pseudomonadota</taxon>
        <taxon>Gammaproteobacteria</taxon>
        <taxon>Thiotrichales</taxon>
        <taxon>Piscirickettsiaceae</taxon>
        <taxon>Thiosulfativibrio</taxon>
    </lineage>
</organism>
<sequence length="475" mass="53266">MNQDKQTTLVKEKSSLQKHEVIDGQSVVKKDIDAFKHAKPSEQIQIDVDDKRFARLGWISLIIVFVIFGGWSAIAKIDNAAVAAGEVVVESSNKSVQHLEGGLVAEILVKEGDLVVKGQTLLKLSPTQAQAELSMIQSQLDESYGAESRLRAEQMGLDKIQWVDEMQARSNLPSILQIQNSQEAVFKARKEAKAGELSIYSERINALKQQISGLSEYLNSLQNRIDSYKAELIDWEALYKEQFTDKIRLQEMKRQLAQLQGEYDQNVSEIARLKVQITENTYQKILATQNFSKEVADELSKTLAQKVDLSYRKQVLQDKLNRVDIVSPADGKVQGLQIVTVGSVVRPGETIMEVVPQNEGYAAKVRVSPIDIDKVKVGLITHVRFSAFNTQITHVVEGQVINVSPDKFVDPKSGMEYFEAKVLITPKGIKQMEKDGMYMRSGMPVEAMIKVGDRTLLGYLMKPFTDMIARSFNED</sequence>
<accession>A0A6F8PQA1</accession>
<dbReference type="PANTHER" id="PTHR30386:SF17">
    <property type="entry name" value="ALKALINE PROTEASE SECRETION PROTEIN APRE"/>
    <property type="match status" value="1"/>
</dbReference>
<reference evidence="14" key="1">
    <citation type="submission" date="2019-11" db="EMBL/GenBank/DDBJ databases">
        <title>Isolation and characterization of two novel species in the genus Thiomicrorhabdus.</title>
        <authorList>
            <person name="Mochizuki J."/>
            <person name="Kojima H."/>
            <person name="Fukui M."/>
        </authorList>
    </citation>
    <scope>NUCLEOTIDE SEQUENCE [LARGE SCALE GENOMIC DNA]</scope>
    <source>
        <strain evidence="14">AkT22</strain>
    </source>
</reference>
<dbReference type="NCBIfam" id="TIGR01843">
    <property type="entry name" value="type_I_hlyD"/>
    <property type="match status" value="1"/>
</dbReference>
<keyword evidence="3 9" id="KW-0813">Transport</keyword>
<evidence type="ECO:0000256" key="2">
    <source>
        <dbReference type="ARBA" id="ARBA00009477"/>
    </source>
</evidence>
<evidence type="ECO:0000256" key="9">
    <source>
        <dbReference type="RuleBase" id="RU365093"/>
    </source>
</evidence>
<evidence type="ECO:0000259" key="11">
    <source>
        <dbReference type="Pfam" id="PF25994"/>
    </source>
</evidence>
<keyword evidence="10" id="KW-0175">Coiled coil</keyword>
<dbReference type="Gene3D" id="2.40.30.170">
    <property type="match status" value="1"/>
</dbReference>
<evidence type="ECO:0000256" key="8">
    <source>
        <dbReference type="ARBA" id="ARBA00023136"/>
    </source>
</evidence>
<dbReference type="Pfam" id="PF26002">
    <property type="entry name" value="Beta-barrel_AprE"/>
    <property type="match status" value="1"/>
</dbReference>
<keyword evidence="6 9" id="KW-0812">Transmembrane</keyword>
<dbReference type="Gene3D" id="2.40.50.100">
    <property type="match status" value="1"/>
</dbReference>
<evidence type="ECO:0000259" key="12">
    <source>
        <dbReference type="Pfam" id="PF26002"/>
    </source>
</evidence>
<protein>
    <recommendedName>
        <fullName evidence="9">Membrane fusion protein (MFP) family protein</fullName>
    </recommendedName>
</protein>
<gene>
    <name evidence="13" type="ORF">THMIRHAT_20310</name>
</gene>
<name>A0A6F8PQA1_9GAMM</name>
<dbReference type="AlphaFoldDB" id="A0A6F8PQA1"/>
<keyword evidence="14" id="KW-1185">Reference proteome</keyword>
<evidence type="ECO:0000256" key="10">
    <source>
        <dbReference type="SAM" id="Coils"/>
    </source>
</evidence>